<dbReference type="EMBL" id="AQPN01000057">
    <property type="protein sequence ID" value="EOR95315.1"/>
    <property type="molecule type" value="Genomic_DNA"/>
</dbReference>
<gene>
    <name evidence="2" type="ORF">ADIARSV_1510</name>
</gene>
<keyword evidence="3" id="KW-1185">Reference proteome</keyword>
<accession>R9GUW7</accession>
<protein>
    <recommendedName>
        <fullName evidence="4">Macroglobulin domain-containing protein</fullName>
    </recommendedName>
</protein>
<dbReference type="AlphaFoldDB" id="R9GUW7"/>
<evidence type="ECO:0008006" key="4">
    <source>
        <dbReference type="Google" id="ProtNLM"/>
    </source>
</evidence>
<dbReference type="PATRIC" id="fig|1150600.3.peg.1481"/>
<dbReference type="Proteomes" id="UP000014174">
    <property type="component" value="Unassembled WGS sequence"/>
</dbReference>
<evidence type="ECO:0000313" key="3">
    <source>
        <dbReference type="Proteomes" id="UP000014174"/>
    </source>
</evidence>
<comment type="caution">
    <text evidence="2">The sequence shown here is derived from an EMBL/GenBank/DDBJ whole genome shotgun (WGS) entry which is preliminary data.</text>
</comment>
<evidence type="ECO:0000256" key="1">
    <source>
        <dbReference type="SAM" id="Phobius"/>
    </source>
</evidence>
<proteinExistence type="predicted"/>
<sequence length="803" mass="90739">MSLTGSKTIFKLKWKYSIVFFVLIFFNLTTFSQSKNPISNLDNLAEQLHTKAKKIPLENVYLQTSKGIYESGEDLWFRAYILDAQSFIPAVKSQTLYLQLINENNKKPIWQEQYEINNGFTNGQVYLLDSLAEGEYMLQAFTANSFYADSNEFKALRKVQVVKDYKSIITSSNTVTAKSTEQDKKNIQFSVFPEGGKLVNGLPTRLSFKAVDSFGKPVKVSGILFQDGKALQKFKSEHAGMGSLDFSPIAGKQYQIRLTEPATDSIFSLPKIHTEGISLSLMSRDSSRLVFVVKRTGGTKGMVYLRGQLRGQTSCIASALLDKELVVKIPLKEFSQQGIAEFTLFDENLLPVAERLAYVHPQKKLYISTQLSKQQLNLREKAELKIKVLDEEGQPVVAHLGVSIFDKLYENQKDAKNILNHYYLSEQLKGRIYDPTYYFDEKHLLEDREQALDLLLLTQGWRNYVWSEDNLAKSKSADQQLISDGIAGEVHFTKKLKQAPKGIQFIQAFSPDEKGASKYSSLIKTDSTGKFVVTSQDFKASQGGYLYLKPISVANFEPRISLDTPFAIINKAIQKKEIIYPSTATHEKEKKVLNQNDVRPSSVKLNEVVVKAKGISIFRDKYLGKLDSLAKAEVNTDFVGVPCNVLNCFQHKEDRSKKPINGETYYVHLGKNKEILGADYLNNFWYGTSSYLYSNPNLIFTEKELLMRNNLTKQKGYYAEKEFYQPNYDKEPAGDGLPDARNTLLWAPEVITDKNGEATISFFCSDINTAFLGKIEGVSGDGLLGMGGFEFGVLKQERLKENR</sequence>
<name>R9GUW7_9SPHI</name>
<dbReference type="eggNOG" id="COG1629">
    <property type="taxonomic scope" value="Bacteria"/>
</dbReference>
<dbReference type="Gene3D" id="2.60.40.1930">
    <property type="match status" value="1"/>
</dbReference>
<dbReference type="eggNOG" id="COG2373">
    <property type="taxonomic scope" value="Bacteria"/>
</dbReference>
<keyword evidence="1" id="KW-1133">Transmembrane helix</keyword>
<keyword evidence="1" id="KW-0472">Membrane</keyword>
<evidence type="ECO:0000313" key="2">
    <source>
        <dbReference type="EMBL" id="EOR95315.1"/>
    </source>
</evidence>
<dbReference type="STRING" id="1150600.ADIARSV_1510"/>
<keyword evidence="1" id="KW-0812">Transmembrane</keyword>
<organism evidence="2 3">
    <name type="scientific">Arcticibacter svalbardensis MN12-7</name>
    <dbReference type="NCBI Taxonomy" id="1150600"/>
    <lineage>
        <taxon>Bacteria</taxon>
        <taxon>Pseudomonadati</taxon>
        <taxon>Bacteroidota</taxon>
        <taxon>Sphingobacteriia</taxon>
        <taxon>Sphingobacteriales</taxon>
        <taxon>Sphingobacteriaceae</taxon>
        <taxon>Arcticibacter</taxon>
    </lineage>
</organism>
<dbReference type="RefSeq" id="WP_016194746.1">
    <property type="nucleotide sequence ID" value="NZ_AQPN01000057.1"/>
</dbReference>
<reference evidence="2 3" key="1">
    <citation type="journal article" date="2013" name="Genome Announc.">
        <title>Draft Genome Sequence of Arcticibacter svalbardensis Strain MN12-7T, a Member of the Family Sphingobacteriaceae Isolated from an Arctic Soil Sample.</title>
        <authorList>
            <person name="Shivaji S."/>
            <person name="Ara S."/>
            <person name="Prasad S."/>
            <person name="Manasa B.P."/>
            <person name="Begum Z."/>
            <person name="Singh A."/>
            <person name="Kumar Pinnaka A."/>
        </authorList>
    </citation>
    <scope>NUCLEOTIDE SEQUENCE [LARGE SCALE GENOMIC DNA]</scope>
    <source>
        <strain evidence="2 3">MN12-7</strain>
    </source>
</reference>
<feature type="transmembrane region" description="Helical" evidence="1">
    <location>
        <begin position="12"/>
        <end position="31"/>
    </location>
</feature>